<feature type="non-terminal residue" evidence="1">
    <location>
        <position position="33"/>
    </location>
</feature>
<dbReference type="AlphaFoldDB" id="X1F8G1"/>
<comment type="caution">
    <text evidence="1">The sequence shown here is derived from an EMBL/GenBank/DDBJ whole genome shotgun (WGS) entry which is preliminary data.</text>
</comment>
<dbReference type="EMBL" id="BARU01012445">
    <property type="protein sequence ID" value="GAH41242.1"/>
    <property type="molecule type" value="Genomic_DNA"/>
</dbReference>
<proteinExistence type="predicted"/>
<gene>
    <name evidence="1" type="ORF">S03H2_22944</name>
</gene>
<accession>X1F8G1</accession>
<evidence type="ECO:0000313" key="1">
    <source>
        <dbReference type="EMBL" id="GAH41242.1"/>
    </source>
</evidence>
<protein>
    <submittedName>
        <fullName evidence="1">Uncharacterized protein</fullName>
    </submittedName>
</protein>
<name>X1F8G1_9ZZZZ</name>
<sequence length="33" mass="4046">MMGCPVPNRDRITCVARKIDTKKRWNREEQERK</sequence>
<reference evidence="1" key="1">
    <citation type="journal article" date="2014" name="Front. Microbiol.">
        <title>High frequency of phylogenetically diverse reductive dehalogenase-homologous genes in deep subseafloor sedimentary metagenomes.</title>
        <authorList>
            <person name="Kawai M."/>
            <person name="Futagami T."/>
            <person name="Toyoda A."/>
            <person name="Takaki Y."/>
            <person name="Nishi S."/>
            <person name="Hori S."/>
            <person name="Arai W."/>
            <person name="Tsubouchi T."/>
            <person name="Morono Y."/>
            <person name="Uchiyama I."/>
            <person name="Ito T."/>
            <person name="Fujiyama A."/>
            <person name="Inagaki F."/>
            <person name="Takami H."/>
        </authorList>
    </citation>
    <scope>NUCLEOTIDE SEQUENCE</scope>
    <source>
        <strain evidence="1">Expedition CK06-06</strain>
    </source>
</reference>
<organism evidence="1">
    <name type="scientific">marine sediment metagenome</name>
    <dbReference type="NCBI Taxonomy" id="412755"/>
    <lineage>
        <taxon>unclassified sequences</taxon>
        <taxon>metagenomes</taxon>
        <taxon>ecological metagenomes</taxon>
    </lineage>
</organism>